<feature type="transmembrane region" description="Helical" evidence="5">
    <location>
        <begin position="39"/>
        <end position="59"/>
    </location>
</feature>
<evidence type="ECO:0000256" key="1">
    <source>
        <dbReference type="ARBA" id="ARBA00004141"/>
    </source>
</evidence>
<sequence length="90" mass="9678">MPPLLHNHLIDRLALVNGFVSGIALYPQVWAIFASGSTAGVSLPTFVLILFNSIVWLLYAMHRGLISLGIASVLNTLASGILVGAILFRY</sequence>
<evidence type="ECO:0000256" key="3">
    <source>
        <dbReference type="ARBA" id="ARBA00022989"/>
    </source>
</evidence>
<comment type="subcellular location">
    <subcellularLocation>
        <location evidence="1">Membrane</location>
        <topology evidence="1">Multi-pass membrane protein</topology>
    </subcellularLocation>
</comment>
<feature type="transmembrane region" description="Helical" evidence="5">
    <location>
        <begin position="66"/>
        <end position="88"/>
    </location>
</feature>
<keyword evidence="2 5" id="KW-0812">Transmembrane</keyword>
<comment type="caution">
    <text evidence="6">The sequence shown here is derived from an EMBL/GenBank/DDBJ whole genome shotgun (WGS) entry which is preliminary data.</text>
</comment>
<feature type="transmembrane region" description="Helical" evidence="5">
    <location>
        <begin position="12"/>
        <end position="33"/>
    </location>
</feature>
<dbReference type="EMBL" id="MFMD01000034">
    <property type="protein sequence ID" value="OGG76306.1"/>
    <property type="molecule type" value="Genomic_DNA"/>
</dbReference>
<dbReference type="STRING" id="1798516.A2950_01750"/>
<reference evidence="6 7" key="1">
    <citation type="journal article" date="2016" name="Nat. Commun.">
        <title>Thousands of microbial genomes shed light on interconnected biogeochemical processes in an aquifer system.</title>
        <authorList>
            <person name="Anantharaman K."/>
            <person name="Brown C.T."/>
            <person name="Hug L.A."/>
            <person name="Sharon I."/>
            <person name="Castelle C.J."/>
            <person name="Probst A.J."/>
            <person name="Thomas B.C."/>
            <person name="Singh A."/>
            <person name="Wilkins M.J."/>
            <person name="Karaoz U."/>
            <person name="Brodie E.L."/>
            <person name="Williams K.H."/>
            <person name="Hubbard S.S."/>
            <person name="Banfield J.F."/>
        </authorList>
    </citation>
    <scope>NUCLEOTIDE SEQUENCE [LARGE SCALE GENOMIC DNA]</scope>
</reference>
<keyword evidence="3 5" id="KW-1133">Transmembrane helix</keyword>
<dbReference type="InterPro" id="IPR006603">
    <property type="entry name" value="PQ-loop_rpt"/>
</dbReference>
<name>A0A1F6ERQ0_9BACT</name>
<keyword evidence="4 5" id="KW-0472">Membrane</keyword>
<evidence type="ECO:0000313" key="6">
    <source>
        <dbReference type="EMBL" id="OGG76306.1"/>
    </source>
</evidence>
<evidence type="ECO:0000256" key="4">
    <source>
        <dbReference type="ARBA" id="ARBA00023136"/>
    </source>
</evidence>
<proteinExistence type="predicted"/>
<organism evidence="6 7">
    <name type="scientific">Candidatus Kaiserbacteria bacterium RIFCSPLOWO2_01_FULL_55_19</name>
    <dbReference type="NCBI Taxonomy" id="1798516"/>
    <lineage>
        <taxon>Bacteria</taxon>
        <taxon>Candidatus Kaiseribacteriota</taxon>
    </lineage>
</organism>
<evidence type="ECO:0000313" key="7">
    <source>
        <dbReference type="Proteomes" id="UP000176714"/>
    </source>
</evidence>
<dbReference type="Gene3D" id="1.20.1280.290">
    <property type="match status" value="1"/>
</dbReference>
<evidence type="ECO:0000256" key="5">
    <source>
        <dbReference type="SAM" id="Phobius"/>
    </source>
</evidence>
<evidence type="ECO:0000256" key="2">
    <source>
        <dbReference type="ARBA" id="ARBA00022692"/>
    </source>
</evidence>
<dbReference type="GO" id="GO:0016020">
    <property type="term" value="C:membrane"/>
    <property type="evidence" value="ECO:0007669"/>
    <property type="project" value="UniProtKB-SubCell"/>
</dbReference>
<accession>A0A1F6ERQ0</accession>
<dbReference type="Pfam" id="PF04193">
    <property type="entry name" value="PQ-loop"/>
    <property type="match status" value="1"/>
</dbReference>
<protein>
    <submittedName>
        <fullName evidence="6">Uncharacterized protein</fullName>
    </submittedName>
</protein>
<dbReference type="Proteomes" id="UP000176714">
    <property type="component" value="Unassembled WGS sequence"/>
</dbReference>
<dbReference type="AlphaFoldDB" id="A0A1F6ERQ0"/>
<gene>
    <name evidence="6" type="ORF">A2950_01750</name>
</gene>